<keyword evidence="2" id="KW-0378">Hydrolase</keyword>
<reference evidence="2 3" key="1">
    <citation type="journal article" date="2015" name="Int. J. Syst. Evol. Microbiol.">
        <title>Halomonas salicampi sp. nov., a halotolerant and alkalitolerant bacterium isolated from a saltern soil.</title>
        <authorList>
            <person name="Lee J.C."/>
            <person name="Kim Y.S."/>
            <person name="Yun B.S."/>
            <person name="Whang K.S."/>
        </authorList>
    </citation>
    <scope>NUCLEOTIDE SEQUENCE [LARGE SCALE GENOMIC DNA]</scope>
    <source>
        <strain evidence="2 3">BH103</strain>
    </source>
</reference>
<sequence length="156" mass="17329">MNIRLAHNSKHGDHLALLASLIERSEESILCSGWIKPKGIQALRPAIEEALRRKAKISIISNKFHTKGNSAKTIAKWPNVTHLMATKNHRTIHSKIYYFQTGDSYSAVIGSANITQGGLSSSDELSVHIAGHLGDDIQKEIRGYLDEVQSYLRTQL</sequence>
<dbReference type="AlphaFoldDB" id="A0A7Z0LM86"/>
<dbReference type="InterPro" id="IPR025202">
    <property type="entry name" value="PLD-like_dom"/>
</dbReference>
<keyword evidence="3" id="KW-1185">Reference proteome</keyword>
<evidence type="ECO:0000313" key="2">
    <source>
        <dbReference type="EMBL" id="NYS61453.1"/>
    </source>
</evidence>
<dbReference type="Pfam" id="PF13091">
    <property type="entry name" value="PLDc_2"/>
    <property type="match status" value="1"/>
</dbReference>
<evidence type="ECO:0000259" key="1">
    <source>
        <dbReference type="Pfam" id="PF13091"/>
    </source>
</evidence>
<protein>
    <submittedName>
        <fullName evidence="2">NgoFVII family restriction endonuclease</fullName>
    </submittedName>
</protein>
<feature type="domain" description="Phospholipase D-like" evidence="1">
    <location>
        <begin position="41"/>
        <end position="144"/>
    </location>
</feature>
<name>A0A7Z0LM86_9GAMM</name>
<organism evidence="2 3">
    <name type="scientific">Vreelandella salicampi</name>
    <dbReference type="NCBI Taxonomy" id="1449798"/>
    <lineage>
        <taxon>Bacteria</taxon>
        <taxon>Pseudomonadati</taxon>
        <taxon>Pseudomonadota</taxon>
        <taxon>Gammaproteobacteria</taxon>
        <taxon>Oceanospirillales</taxon>
        <taxon>Halomonadaceae</taxon>
        <taxon>Vreelandella</taxon>
    </lineage>
</organism>
<dbReference type="SUPFAM" id="SSF56024">
    <property type="entry name" value="Phospholipase D/nuclease"/>
    <property type="match status" value="1"/>
</dbReference>
<comment type="caution">
    <text evidence="2">The sequence shown here is derived from an EMBL/GenBank/DDBJ whole genome shotgun (WGS) entry which is preliminary data.</text>
</comment>
<dbReference type="CDD" id="cd09117">
    <property type="entry name" value="PLDc_Bfil_DEXD_like"/>
    <property type="match status" value="1"/>
</dbReference>
<keyword evidence="2" id="KW-0255">Endonuclease</keyword>
<dbReference type="RefSeq" id="WP_179930779.1">
    <property type="nucleotide sequence ID" value="NZ_JACCDF010000010.1"/>
</dbReference>
<dbReference type="Gene3D" id="3.30.870.10">
    <property type="entry name" value="Endonuclease Chain A"/>
    <property type="match status" value="1"/>
</dbReference>
<dbReference type="EMBL" id="JACCDF010000010">
    <property type="protein sequence ID" value="NYS61453.1"/>
    <property type="molecule type" value="Genomic_DNA"/>
</dbReference>
<keyword evidence="2" id="KW-0540">Nuclease</keyword>
<evidence type="ECO:0000313" key="3">
    <source>
        <dbReference type="Proteomes" id="UP000586119"/>
    </source>
</evidence>
<proteinExistence type="predicted"/>
<gene>
    <name evidence="2" type="ORF">HZS81_11880</name>
</gene>
<dbReference type="Proteomes" id="UP000586119">
    <property type="component" value="Unassembled WGS sequence"/>
</dbReference>
<dbReference type="GO" id="GO:0004519">
    <property type="term" value="F:endonuclease activity"/>
    <property type="evidence" value="ECO:0007669"/>
    <property type="project" value="UniProtKB-KW"/>
</dbReference>
<accession>A0A7Z0LM86</accession>